<comment type="caution">
    <text evidence="3">The sequence shown here is derived from an EMBL/GenBank/DDBJ whole genome shotgun (WGS) entry which is preliminary data.</text>
</comment>
<evidence type="ECO:0000313" key="3">
    <source>
        <dbReference type="EMBL" id="KAG2199352.1"/>
    </source>
</evidence>
<dbReference type="InterPro" id="IPR027417">
    <property type="entry name" value="P-loop_NTPase"/>
</dbReference>
<feature type="compositionally biased region" description="Low complexity" evidence="2">
    <location>
        <begin position="17"/>
        <end position="31"/>
    </location>
</feature>
<dbReference type="SMART" id="SM00175">
    <property type="entry name" value="RAB"/>
    <property type="match status" value="1"/>
</dbReference>
<dbReference type="NCBIfam" id="TIGR00231">
    <property type="entry name" value="small_GTP"/>
    <property type="match status" value="1"/>
</dbReference>
<evidence type="ECO:0008006" key="5">
    <source>
        <dbReference type="Google" id="ProtNLM"/>
    </source>
</evidence>
<accession>A0A8H7QV67</accession>
<evidence type="ECO:0000313" key="4">
    <source>
        <dbReference type="Proteomes" id="UP000650833"/>
    </source>
</evidence>
<evidence type="ECO:0000256" key="2">
    <source>
        <dbReference type="SAM" id="MobiDB-lite"/>
    </source>
</evidence>
<dbReference type="EMBL" id="JAEPRC010000354">
    <property type="protein sequence ID" value="KAG2199352.1"/>
    <property type="molecule type" value="Genomic_DNA"/>
</dbReference>
<organism evidence="3 4">
    <name type="scientific">Mucor plumbeus</name>
    <dbReference type="NCBI Taxonomy" id="97098"/>
    <lineage>
        <taxon>Eukaryota</taxon>
        <taxon>Fungi</taxon>
        <taxon>Fungi incertae sedis</taxon>
        <taxon>Mucoromycota</taxon>
        <taxon>Mucoromycotina</taxon>
        <taxon>Mucoromycetes</taxon>
        <taxon>Mucorales</taxon>
        <taxon>Mucorineae</taxon>
        <taxon>Mucoraceae</taxon>
        <taxon>Mucor</taxon>
    </lineage>
</organism>
<keyword evidence="1" id="KW-0547">Nucleotide-binding</keyword>
<evidence type="ECO:0000256" key="1">
    <source>
        <dbReference type="ARBA" id="ARBA00022741"/>
    </source>
</evidence>
<dbReference type="PANTHER" id="PTHR47978">
    <property type="match status" value="1"/>
</dbReference>
<dbReference type="AlphaFoldDB" id="A0A8H7QV67"/>
<keyword evidence="4" id="KW-1185">Reference proteome</keyword>
<dbReference type="OrthoDB" id="6585768at2759"/>
<reference evidence="3" key="1">
    <citation type="submission" date="2020-12" db="EMBL/GenBank/DDBJ databases">
        <title>Metabolic potential, ecology and presence of endohyphal bacteria is reflected in genomic diversity of Mucoromycotina.</title>
        <authorList>
            <person name="Muszewska A."/>
            <person name="Okrasinska A."/>
            <person name="Steczkiewicz K."/>
            <person name="Drgas O."/>
            <person name="Orlowska M."/>
            <person name="Perlinska-Lenart U."/>
            <person name="Aleksandrzak-Piekarczyk T."/>
            <person name="Szatraj K."/>
            <person name="Zielenkiewicz U."/>
            <person name="Pilsyk S."/>
            <person name="Malc E."/>
            <person name="Mieczkowski P."/>
            <person name="Kruszewska J.S."/>
            <person name="Biernat P."/>
            <person name="Pawlowska J."/>
        </authorList>
    </citation>
    <scope>NUCLEOTIDE SEQUENCE</scope>
    <source>
        <strain evidence="3">CBS 226.32</strain>
    </source>
</reference>
<dbReference type="Gene3D" id="3.40.50.300">
    <property type="entry name" value="P-loop containing nucleotide triphosphate hydrolases"/>
    <property type="match status" value="1"/>
</dbReference>
<dbReference type="PROSITE" id="PS51419">
    <property type="entry name" value="RAB"/>
    <property type="match status" value="1"/>
</dbReference>
<proteinExistence type="predicted"/>
<dbReference type="PRINTS" id="PR00449">
    <property type="entry name" value="RASTRNSFRMNG"/>
</dbReference>
<name>A0A8H7QV67_9FUNG</name>
<feature type="region of interest" description="Disordered" evidence="2">
    <location>
        <begin position="13"/>
        <end position="36"/>
    </location>
</feature>
<dbReference type="GO" id="GO:0003924">
    <property type="term" value="F:GTPase activity"/>
    <property type="evidence" value="ECO:0007669"/>
    <property type="project" value="InterPro"/>
</dbReference>
<sequence>MSIQNNSTSAIPANMITPTASSSSTSSTPATVVDNSSPTSSVVLKMGIIGDAQIGKTSLMIKYAEGAYDTEYTQTLGVNFMEKTILIRQTEITFSIWDLGGQKEFASMLPLVCSDAVAILFTFDLSRKSTLNSLREWYRQARGLNKANL</sequence>
<dbReference type="GO" id="GO:0005525">
    <property type="term" value="F:GTP binding"/>
    <property type="evidence" value="ECO:0007669"/>
    <property type="project" value="InterPro"/>
</dbReference>
<dbReference type="InterPro" id="IPR001806">
    <property type="entry name" value="Small_GTPase"/>
</dbReference>
<dbReference type="InterPro" id="IPR005225">
    <property type="entry name" value="Small_GTP-bd"/>
</dbReference>
<dbReference type="Proteomes" id="UP000650833">
    <property type="component" value="Unassembled WGS sequence"/>
</dbReference>
<dbReference type="SUPFAM" id="SSF52540">
    <property type="entry name" value="P-loop containing nucleoside triphosphate hydrolases"/>
    <property type="match status" value="1"/>
</dbReference>
<dbReference type="Pfam" id="PF00071">
    <property type="entry name" value="Ras"/>
    <property type="match status" value="1"/>
</dbReference>
<gene>
    <name evidence="3" type="ORF">INT46_001666</name>
</gene>
<protein>
    <recommendedName>
        <fullName evidence="5">Septum-promoting GTP-binding protein 1</fullName>
    </recommendedName>
</protein>